<dbReference type="RefSeq" id="WP_100989389.1">
    <property type="nucleotide sequence ID" value="NZ_CP025096.1"/>
</dbReference>
<keyword evidence="5" id="KW-0804">Transcription</keyword>
<dbReference type="InterPro" id="IPR007627">
    <property type="entry name" value="RNA_pol_sigma70_r2"/>
</dbReference>
<dbReference type="InterPro" id="IPR039425">
    <property type="entry name" value="RNA_pol_sigma-70-like"/>
</dbReference>
<protein>
    <submittedName>
        <fullName evidence="8">RNA polymerase subunit sigma-24</fullName>
    </submittedName>
</protein>
<reference evidence="8 9" key="1">
    <citation type="submission" date="2017-11" db="EMBL/GenBank/DDBJ databases">
        <title>Taxonomic description and genome sequences of Spirosoma HA7 sp. nov., isolated from pollen microhabitat of Corylus avellana.</title>
        <authorList>
            <person name="Ambika Manirajan B."/>
            <person name="Suarez C."/>
            <person name="Ratering S."/>
            <person name="Geissler-Plaum R."/>
            <person name="Cardinale M."/>
            <person name="Sylvia S."/>
        </authorList>
    </citation>
    <scope>NUCLEOTIDE SEQUENCE [LARGE SCALE GENOMIC DNA]</scope>
    <source>
        <strain evidence="8 9">HA7</strain>
    </source>
</reference>
<dbReference type="EMBL" id="CP025096">
    <property type="protein sequence ID" value="AUD03321.1"/>
    <property type="molecule type" value="Genomic_DNA"/>
</dbReference>
<dbReference type="SUPFAM" id="SSF88659">
    <property type="entry name" value="Sigma3 and sigma4 domains of RNA polymerase sigma factors"/>
    <property type="match status" value="1"/>
</dbReference>
<dbReference type="InterPro" id="IPR013324">
    <property type="entry name" value="RNA_pol_sigma_r3/r4-like"/>
</dbReference>
<feature type="domain" description="RNA polymerase sigma-70 region 2" evidence="6">
    <location>
        <begin position="26"/>
        <end position="93"/>
    </location>
</feature>
<dbReference type="CDD" id="cd06171">
    <property type="entry name" value="Sigma70_r4"/>
    <property type="match status" value="1"/>
</dbReference>
<dbReference type="KEGG" id="spir:CWM47_16660"/>
<dbReference type="AlphaFoldDB" id="A0A2K8Z0E5"/>
<keyword evidence="3" id="KW-0731">Sigma factor</keyword>
<dbReference type="Pfam" id="PF08281">
    <property type="entry name" value="Sigma70_r4_2"/>
    <property type="match status" value="1"/>
</dbReference>
<name>A0A2K8Z0E5_9BACT</name>
<dbReference type="Pfam" id="PF04542">
    <property type="entry name" value="Sigma70_r2"/>
    <property type="match status" value="1"/>
</dbReference>
<sequence length="183" mass="21324">MNLKVSDEEMISQYLNSNSSVCFESLYNRYVGKVYKQCFSITKDSEQAQDFTHDIFIRIFARLDSFQGRSTFSTWLYSVSYNYCLDQIKRAKRLTTTQLTDDIDYSSTSADDNEKVDYELQRLSLVMNKISPQEATVLKMKYQDDMPVSQIGLQLNLKESAVKMRLKRSRNKVRQLCGASMFN</sequence>
<dbReference type="GO" id="GO:0016987">
    <property type="term" value="F:sigma factor activity"/>
    <property type="evidence" value="ECO:0007669"/>
    <property type="project" value="UniProtKB-KW"/>
</dbReference>
<dbReference type="InterPro" id="IPR036388">
    <property type="entry name" value="WH-like_DNA-bd_sf"/>
</dbReference>
<accession>A0A2K8Z0E5</accession>
<dbReference type="Proteomes" id="UP000232883">
    <property type="component" value="Chromosome"/>
</dbReference>
<keyword evidence="4" id="KW-0238">DNA-binding</keyword>
<dbReference type="GO" id="GO:0006352">
    <property type="term" value="P:DNA-templated transcription initiation"/>
    <property type="evidence" value="ECO:0007669"/>
    <property type="project" value="InterPro"/>
</dbReference>
<evidence type="ECO:0000256" key="1">
    <source>
        <dbReference type="ARBA" id="ARBA00010641"/>
    </source>
</evidence>
<evidence type="ECO:0000256" key="3">
    <source>
        <dbReference type="ARBA" id="ARBA00023082"/>
    </source>
</evidence>
<evidence type="ECO:0000313" key="9">
    <source>
        <dbReference type="Proteomes" id="UP000232883"/>
    </source>
</evidence>
<evidence type="ECO:0000313" key="8">
    <source>
        <dbReference type="EMBL" id="AUD03321.1"/>
    </source>
</evidence>
<organism evidence="8 9">
    <name type="scientific">Spirosoma pollinicola</name>
    <dbReference type="NCBI Taxonomy" id="2057025"/>
    <lineage>
        <taxon>Bacteria</taxon>
        <taxon>Pseudomonadati</taxon>
        <taxon>Bacteroidota</taxon>
        <taxon>Cytophagia</taxon>
        <taxon>Cytophagales</taxon>
        <taxon>Cytophagaceae</taxon>
        <taxon>Spirosoma</taxon>
    </lineage>
</organism>
<dbReference type="NCBIfam" id="TIGR02937">
    <property type="entry name" value="sigma70-ECF"/>
    <property type="match status" value="1"/>
</dbReference>
<dbReference type="PANTHER" id="PTHR43133">
    <property type="entry name" value="RNA POLYMERASE ECF-TYPE SIGMA FACTO"/>
    <property type="match status" value="1"/>
</dbReference>
<evidence type="ECO:0000256" key="2">
    <source>
        <dbReference type="ARBA" id="ARBA00023015"/>
    </source>
</evidence>
<dbReference type="GO" id="GO:0003677">
    <property type="term" value="F:DNA binding"/>
    <property type="evidence" value="ECO:0007669"/>
    <property type="project" value="UniProtKB-KW"/>
</dbReference>
<dbReference type="Gene3D" id="1.10.10.10">
    <property type="entry name" value="Winged helix-like DNA-binding domain superfamily/Winged helix DNA-binding domain"/>
    <property type="match status" value="1"/>
</dbReference>
<dbReference type="SUPFAM" id="SSF88946">
    <property type="entry name" value="Sigma2 domain of RNA polymerase sigma factors"/>
    <property type="match status" value="1"/>
</dbReference>
<gene>
    <name evidence="8" type="ORF">CWM47_16660</name>
</gene>
<keyword evidence="2" id="KW-0805">Transcription regulation</keyword>
<dbReference type="InterPro" id="IPR013249">
    <property type="entry name" value="RNA_pol_sigma70_r4_t2"/>
</dbReference>
<evidence type="ECO:0000256" key="4">
    <source>
        <dbReference type="ARBA" id="ARBA00023125"/>
    </source>
</evidence>
<dbReference type="OrthoDB" id="1027298at2"/>
<keyword evidence="9" id="KW-1185">Reference proteome</keyword>
<evidence type="ECO:0000259" key="6">
    <source>
        <dbReference type="Pfam" id="PF04542"/>
    </source>
</evidence>
<dbReference type="InterPro" id="IPR014284">
    <property type="entry name" value="RNA_pol_sigma-70_dom"/>
</dbReference>
<dbReference type="Gene3D" id="1.10.1740.10">
    <property type="match status" value="1"/>
</dbReference>
<evidence type="ECO:0000256" key="5">
    <source>
        <dbReference type="ARBA" id="ARBA00023163"/>
    </source>
</evidence>
<comment type="similarity">
    <text evidence="1">Belongs to the sigma-70 factor family. ECF subfamily.</text>
</comment>
<evidence type="ECO:0000259" key="7">
    <source>
        <dbReference type="Pfam" id="PF08281"/>
    </source>
</evidence>
<proteinExistence type="inferred from homology"/>
<feature type="domain" description="RNA polymerase sigma factor 70 region 4 type 2" evidence="7">
    <location>
        <begin position="121"/>
        <end position="172"/>
    </location>
</feature>
<dbReference type="PANTHER" id="PTHR43133:SF8">
    <property type="entry name" value="RNA POLYMERASE SIGMA FACTOR HI_1459-RELATED"/>
    <property type="match status" value="1"/>
</dbReference>
<dbReference type="InterPro" id="IPR013325">
    <property type="entry name" value="RNA_pol_sigma_r2"/>
</dbReference>